<dbReference type="eggNOG" id="COG1013">
    <property type="taxonomic scope" value="Bacteria"/>
</dbReference>
<accession>V5WE31</accession>
<organism evidence="3 4">
    <name type="scientific">Salinispira pacifica</name>
    <dbReference type="NCBI Taxonomy" id="1307761"/>
    <lineage>
        <taxon>Bacteria</taxon>
        <taxon>Pseudomonadati</taxon>
        <taxon>Spirochaetota</taxon>
        <taxon>Spirochaetia</taxon>
        <taxon>Spirochaetales</taxon>
        <taxon>Spirochaetaceae</taxon>
        <taxon>Salinispira</taxon>
    </lineage>
</organism>
<sequence length="340" mass="37183">MVKYKKPEAFYDTFERKGSGQKVTHYCPGCGHGTVHKLLAELIQEMGIKDKTVMLSPVGCSVFAYYYFDTGNIQCSHGRAPAVGTGVKRVHDDSVVISYQGDGDLAGIGTTEIIHAANRGENMTVVFINNAIYGMTGGQMAPTTLQGQKTATTPRGRDLLNDGAPIGMAEVMDAIKTPVFIERVSVADYKHIRKTRKALQKGLQNQIDKKGFSFIEILSPCPINWKMGAVEARDWISGSMEKMYPLKNFRDDDRPSARRDEAEVLDDATLKELFAGSKDLPDVQARPLEEDQLVKISGFGGQGVLSAGILLANCAITEGLNATWLPSYGPEMRGERQMPA</sequence>
<dbReference type="SUPFAM" id="SSF52518">
    <property type="entry name" value="Thiamin diphosphate-binding fold (THDP-binding)"/>
    <property type="match status" value="1"/>
</dbReference>
<dbReference type="GO" id="GO:0030976">
    <property type="term" value="F:thiamine pyrophosphate binding"/>
    <property type="evidence" value="ECO:0007669"/>
    <property type="project" value="InterPro"/>
</dbReference>
<dbReference type="PATRIC" id="fig|1307761.3.peg.407"/>
<dbReference type="EMBL" id="CP006939">
    <property type="protein sequence ID" value="AHC13839.1"/>
    <property type="molecule type" value="Genomic_DNA"/>
</dbReference>
<keyword evidence="1 3" id="KW-0560">Oxidoreductase</keyword>
<evidence type="ECO:0000313" key="4">
    <source>
        <dbReference type="Proteomes" id="UP000018680"/>
    </source>
</evidence>
<dbReference type="Proteomes" id="UP000018680">
    <property type="component" value="Chromosome"/>
</dbReference>
<dbReference type="InterPro" id="IPR011766">
    <property type="entry name" value="TPP_enzyme_TPP-bd"/>
</dbReference>
<dbReference type="KEGG" id="slr:L21SP2_0407"/>
<dbReference type="GO" id="GO:0047553">
    <property type="term" value="F:2-oxoglutarate synthase activity"/>
    <property type="evidence" value="ECO:0007669"/>
    <property type="project" value="UniProtKB-EC"/>
</dbReference>
<keyword evidence="4" id="KW-1185">Reference proteome</keyword>
<feature type="domain" description="Thiamine pyrophosphate enzyme TPP-binding" evidence="2">
    <location>
        <begin position="66"/>
        <end position="217"/>
    </location>
</feature>
<proteinExistence type="predicted"/>
<dbReference type="InterPro" id="IPR051457">
    <property type="entry name" value="2-oxoacid:Fd_oxidoreductase"/>
</dbReference>
<dbReference type="GO" id="GO:0045333">
    <property type="term" value="P:cellular respiration"/>
    <property type="evidence" value="ECO:0007669"/>
    <property type="project" value="UniProtKB-ARBA"/>
</dbReference>
<evidence type="ECO:0000259" key="2">
    <source>
        <dbReference type="Pfam" id="PF02775"/>
    </source>
</evidence>
<reference evidence="3 4" key="1">
    <citation type="journal article" date="2015" name="Stand. Genomic Sci.">
        <title>Complete genome sequence and description of Salinispira pacifica gen. nov., sp. nov., a novel spirochaete isolated form a hypersaline microbial mat.</title>
        <authorList>
            <person name="Ben Hania W."/>
            <person name="Joseph M."/>
            <person name="Schumann P."/>
            <person name="Bunk B."/>
            <person name="Fiebig A."/>
            <person name="Sproer C."/>
            <person name="Klenk H.P."/>
            <person name="Fardeau M.L."/>
            <person name="Spring S."/>
        </authorList>
    </citation>
    <scope>NUCLEOTIDE SEQUENCE [LARGE SCALE GENOMIC DNA]</scope>
    <source>
        <strain evidence="3 4">L21-RPul-D2</strain>
    </source>
</reference>
<dbReference type="Pfam" id="PF02775">
    <property type="entry name" value="TPP_enzyme_C"/>
    <property type="match status" value="1"/>
</dbReference>
<dbReference type="InterPro" id="IPR029061">
    <property type="entry name" value="THDP-binding"/>
</dbReference>
<dbReference type="HOGENOM" id="CLU_042621_1_0_12"/>
<dbReference type="Gene3D" id="3.40.920.10">
    <property type="entry name" value="Pyruvate-ferredoxin oxidoreductase, PFOR, domain III"/>
    <property type="match status" value="1"/>
</dbReference>
<evidence type="ECO:0000256" key="1">
    <source>
        <dbReference type="ARBA" id="ARBA00023002"/>
    </source>
</evidence>
<evidence type="ECO:0000313" key="3">
    <source>
        <dbReference type="EMBL" id="AHC13839.1"/>
    </source>
</evidence>
<dbReference type="PANTHER" id="PTHR48084">
    <property type="entry name" value="2-OXOGLUTARATE OXIDOREDUCTASE SUBUNIT KORB-RELATED"/>
    <property type="match status" value="1"/>
</dbReference>
<name>V5WE31_9SPIO</name>
<dbReference type="PANTHER" id="PTHR48084:SF3">
    <property type="entry name" value="SUBUNIT OF PYRUVATE:FLAVODOXIN OXIDOREDUCTASE"/>
    <property type="match status" value="1"/>
</dbReference>
<dbReference type="SUPFAM" id="SSF53323">
    <property type="entry name" value="Pyruvate-ferredoxin oxidoreductase, PFOR, domain III"/>
    <property type="match status" value="1"/>
</dbReference>
<dbReference type="GO" id="GO:0044281">
    <property type="term" value="P:small molecule metabolic process"/>
    <property type="evidence" value="ECO:0007669"/>
    <property type="project" value="UniProtKB-ARBA"/>
</dbReference>
<dbReference type="AlphaFoldDB" id="V5WE31"/>
<dbReference type="CDD" id="cd03375">
    <property type="entry name" value="TPP_OGFOR"/>
    <property type="match status" value="1"/>
</dbReference>
<gene>
    <name evidence="3" type="ORF">L21SP2_0407</name>
</gene>
<dbReference type="EC" id="1.2.7.3" evidence="3"/>
<dbReference type="RefSeq" id="WP_024266771.1">
    <property type="nucleotide sequence ID" value="NC_023035.1"/>
</dbReference>
<dbReference type="Gene3D" id="3.40.50.970">
    <property type="match status" value="1"/>
</dbReference>
<dbReference type="InterPro" id="IPR002869">
    <property type="entry name" value="Pyrv_flavodox_OxRed_cen"/>
</dbReference>
<dbReference type="STRING" id="1307761.L21SP2_0407"/>
<protein>
    <submittedName>
        <fullName evidence="3">2-oxoglutarate oxidoreductase, beta subunit</fullName>
        <ecNumber evidence="3">1.2.7.3</ecNumber>
    </submittedName>
</protein>